<evidence type="ECO:0000256" key="4">
    <source>
        <dbReference type="ARBA" id="ARBA00022692"/>
    </source>
</evidence>
<evidence type="ECO:0000256" key="7">
    <source>
        <dbReference type="ARBA" id="ARBA00024202"/>
    </source>
</evidence>
<name>A0A1G8UMV8_9EURY</name>
<evidence type="ECO:0000256" key="5">
    <source>
        <dbReference type="ARBA" id="ARBA00022989"/>
    </source>
</evidence>
<keyword evidence="11" id="KW-1185">Reference proteome</keyword>
<dbReference type="InterPro" id="IPR053385">
    <property type="entry name" value="ABC_transport_permease"/>
</dbReference>
<comment type="subcellular location">
    <subcellularLocation>
        <location evidence="1 8">Cell membrane</location>
        <topology evidence="1 8">Multi-pass membrane protein</topology>
    </subcellularLocation>
</comment>
<evidence type="ECO:0000313" key="10">
    <source>
        <dbReference type="EMBL" id="SDJ55246.1"/>
    </source>
</evidence>
<dbReference type="InterPro" id="IPR035906">
    <property type="entry name" value="MetI-like_sf"/>
</dbReference>
<dbReference type="AlphaFoldDB" id="A0A1G8UMV8"/>
<evidence type="ECO:0000256" key="3">
    <source>
        <dbReference type="ARBA" id="ARBA00022475"/>
    </source>
</evidence>
<dbReference type="InterPro" id="IPR000515">
    <property type="entry name" value="MetI-like"/>
</dbReference>
<accession>A0A1G8UMV8</accession>
<dbReference type="InterPro" id="IPR025966">
    <property type="entry name" value="OppC_N"/>
</dbReference>
<sequence length="309" mass="32536">MSDREAGPARSTGQPRTLLQRSRRLLRRRFDRGLRTNAQLRFGGGIVCLLAVVAIVGPLVSPYDPTAQALGARLEGPSLAHPLGTDALGRDVATRVAYGARISLALAVVATLVRLCIGTTIGLFAATGSRLVDAALMRLVDAQLAFPGLVLALVIAGTLGPSLTNVVIALSVVGWATYARVVRGSILAVKDRPFVESARLYGTPRRRIVTRHLLPNVTGPVVVLATLNLGTVVLAAAGLSFLGLGAQPPTAEWGTMVADGRNYLRSAPWLITAPGVAIALTVVGFNVLGDGLRDVLDPDHIDDSERRRT</sequence>
<dbReference type="Pfam" id="PF00528">
    <property type="entry name" value="BPD_transp_1"/>
    <property type="match status" value="1"/>
</dbReference>
<feature type="transmembrane region" description="Helical" evidence="8">
    <location>
        <begin position="38"/>
        <end position="60"/>
    </location>
</feature>
<feature type="transmembrane region" description="Helical" evidence="8">
    <location>
        <begin position="139"/>
        <end position="157"/>
    </location>
</feature>
<dbReference type="Gene3D" id="1.10.3720.10">
    <property type="entry name" value="MetI-like"/>
    <property type="match status" value="1"/>
</dbReference>
<keyword evidence="5 8" id="KW-1133">Transmembrane helix</keyword>
<feature type="domain" description="ABC transmembrane type-1" evidence="9">
    <location>
        <begin position="100"/>
        <end position="289"/>
    </location>
</feature>
<proteinExistence type="inferred from homology"/>
<dbReference type="EMBL" id="FNFE01000001">
    <property type="protein sequence ID" value="SDJ55246.1"/>
    <property type="molecule type" value="Genomic_DNA"/>
</dbReference>
<keyword evidence="3" id="KW-1003">Cell membrane</keyword>
<dbReference type="GO" id="GO:0055085">
    <property type="term" value="P:transmembrane transport"/>
    <property type="evidence" value="ECO:0007669"/>
    <property type="project" value="InterPro"/>
</dbReference>
<evidence type="ECO:0000256" key="8">
    <source>
        <dbReference type="RuleBase" id="RU363032"/>
    </source>
</evidence>
<evidence type="ECO:0000256" key="1">
    <source>
        <dbReference type="ARBA" id="ARBA00004651"/>
    </source>
</evidence>
<evidence type="ECO:0000256" key="2">
    <source>
        <dbReference type="ARBA" id="ARBA00022448"/>
    </source>
</evidence>
<dbReference type="OrthoDB" id="312811at2157"/>
<reference evidence="11" key="1">
    <citation type="submission" date="2016-10" db="EMBL/GenBank/DDBJ databases">
        <authorList>
            <person name="Varghese N."/>
            <person name="Submissions S."/>
        </authorList>
    </citation>
    <scope>NUCLEOTIDE SEQUENCE [LARGE SCALE GENOMIC DNA]</scope>
    <source>
        <strain evidence="11">B4,CECT 8067,JCM 17497</strain>
    </source>
</reference>
<feature type="transmembrane region" description="Helical" evidence="8">
    <location>
        <begin position="102"/>
        <end position="127"/>
    </location>
</feature>
<evidence type="ECO:0000256" key="6">
    <source>
        <dbReference type="ARBA" id="ARBA00023136"/>
    </source>
</evidence>
<dbReference type="NCBIfam" id="NF045474">
    <property type="entry name" value="Opp2C"/>
    <property type="match status" value="1"/>
</dbReference>
<keyword evidence="2 8" id="KW-0813">Transport</keyword>
<feature type="transmembrane region" description="Helical" evidence="8">
    <location>
        <begin position="266"/>
        <end position="288"/>
    </location>
</feature>
<evidence type="ECO:0000259" key="9">
    <source>
        <dbReference type="PROSITE" id="PS50928"/>
    </source>
</evidence>
<dbReference type="InterPro" id="IPR050366">
    <property type="entry name" value="BP-dependent_transpt_permease"/>
</dbReference>
<dbReference type="Proteomes" id="UP000198882">
    <property type="component" value="Unassembled WGS sequence"/>
</dbReference>
<comment type="similarity">
    <text evidence="7">Belongs to the binding-protein-dependent transport system permease family. OppBC subfamily.</text>
</comment>
<gene>
    <name evidence="10" type="ORF">SAMN04515672_0961</name>
</gene>
<organism evidence="10 11">
    <name type="scientific">Natronorubrum texcoconense</name>
    <dbReference type="NCBI Taxonomy" id="1095776"/>
    <lineage>
        <taxon>Archaea</taxon>
        <taxon>Methanobacteriati</taxon>
        <taxon>Methanobacteriota</taxon>
        <taxon>Stenosarchaea group</taxon>
        <taxon>Halobacteria</taxon>
        <taxon>Halobacteriales</taxon>
        <taxon>Natrialbaceae</taxon>
        <taxon>Natronorubrum</taxon>
    </lineage>
</organism>
<evidence type="ECO:0000313" key="11">
    <source>
        <dbReference type="Proteomes" id="UP000198882"/>
    </source>
</evidence>
<dbReference type="STRING" id="1095776.SAMN04515672_0961"/>
<keyword evidence="6 8" id="KW-0472">Membrane</keyword>
<dbReference type="SUPFAM" id="SSF161098">
    <property type="entry name" value="MetI-like"/>
    <property type="match status" value="1"/>
</dbReference>
<dbReference type="PANTHER" id="PTHR43386">
    <property type="entry name" value="OLIGOPEPTIDE TRANSPORT SYSTEM PERMEASE PROTEIN APPC"/>
    <property type="match status" value="1"/>
</dbReference>
<protein>
    <submittedName>
        <fullName evidence="10">Peptide/nickel transport system permease protein</fullName>
    </submittedName>
</protein>
<dbReference type="CDD" id="cd06261">
    <property type="entry name" value="TM_PBP2"/>
    <property type="match status" value="1"/>
</dbReference>
<dbReference type="Pfam" id="PF12911">
    <property type="entry name" value="OppC_N"/>
    <property type="match status" value="1"/>
</dbReference>
<dbReference type="PROSITE" id="PS50928">
    <property type="entry name" value="ABC_TM1"/>
    <property type="match status" value="1"/>
</dbReference>
<dbReference type="PANTHER" id="PTHR43386:SF1">
    <property type="entry name" value="D,D-DIPEPTIDE TRANSPORT SYSTEM PERMEASE PROTEIN DDPC-RELATED"/>
    <property type="match status" value="1"/>
</dbReference>
<dbReference type="RefSeq" id="WP_090303427.1">
    <property type="nucleotide sequence ID" value="NZ_FNFE01000001.1"/>
</dbReference>
<dbReference type="GO" id="GO:0005886">
    <property type="term" value="C:plasma membrane"/>
    <property type="evidence" value="ECO:0007669"/>
    <property type="project" value="UniProtKB-SubCell"/>
</dbReference>
<keyword evidence="4 8" id="KW-0812">Transmembrane</keyword>
<feature type="transmembrane region" description="Helical" evidence="8">
    <location>
        <begin position="221"/>
        <end position="246"/>
    </location>
</feature>